<feature type="transmembrane region" description="Helical" evidence="1">
    <location>
        <begin position="9"/>
        <end position="26"/>
    </location>
</feature>
<keyword evidence="1" id="KW-1133">Transmembrane helix</keyword>
<name>A0A174YJ92_9FIRM</name>
<evidence type="ECO:0000313" key="3">
    <source>
        <dbReference type="EMBL" id="CUQ75194.1"/>
    </source>
</evidence>
<dbReference type="InterPro" id="IPR036938">
    <property type="entry name" value="PAP2/HPO_sf"/>
</dbReference>
<organism evidence="3 4">
    <name type="scientific">Lachnospira eligens</name>
    <dbReference type="NCBI Taxonomy" id="39485"/>
    <lineage>
        <taxon>Bacteria</taxon>
        <taxon>Bacillati</taxon>
        <taxon>Bacillota</taxon>
        <taxon>Clostridia</taxon>
        <taxon>Lachnospirales</taxon>
        <taxon>Lachnospiraceae</taxon>
        <taxon>Lachnospira</taxon>
    </lineage>
</organism>
<keyword evidence="1" id="KW-0472">Membrane</keyword>
<gene>
    <name evidence="3" type="ORF">ERS852490_00373</name>
</gene>
<feature type="transmembrane region" description="Helical" evidence="1">
    <location>
        <begin position="162"/>
        <end position="181"/>
    </location>
</feature>
<evidence type="ECO:0000256" key="1">
    <source>
        <dbReference type="SAM" id="Phobius"/>
    </source>
</evidence>
<reference evidence="3 4" key="1">
    <citation type="submission" date="2015-09" db="EMBL/GenBank/DDBJ databases">
        <authorList>
            <consortium name="Pathogen Informatics"/>
        </authorList>
    </citation>
    <scope>NUCLEOTIDE SEQUENCE [LARGE SCALE GENOMIC DNA]</scope>
    <source>
        <strain evidence="3 4">2789STDY5834875</strain>
    </source>
</reference>
<dbReference type="Pfam" id="PF01569">
    <property type="entry name" value="PAP2"/>
    <property type="match status" value="1"/>
</dbReference>
<feature type="transmembrane region" description="Helical" evidence="1">
    <location>
        <begin position="55"/>
        <end position="76"/>
    </location>
</feature>
<dbReference type="Proteomes" id="UP000095621">
    <property type="component" value="Unassembled WGS sequence"/>
</dbReference>
<feature type="domain" description="Phosphatidic acid phosphatase type 2/haloperoxidase" evidence="2">
    <location>
        <begin position="90"/>
        <end position="207"/>
    </location>
</feature>
<dbReference type="RefSeq" id="WP_022098144.1">
    <property type="nucleotide sequence ID" value="NZ_CZBU01000001.1"/>
</dbReference>
<sequence>MKDFFKRKGWRICFAAYIFIYLPWFSTLEKVINSDYPGLHIINIPFDNMIPFCEYFIIPYVLWFLYVVAACIYMYFKADNKEFIQFALSLIIGMSLSLTICMIYPNGLTLRPDYIPDNFCGKIINALYTIDTSTNVFPSIHVYNSLAVNFALLRCKALKGHIITKTLSSILCILICLATVFLKQHSVVDVIGAIILYIVLYIFIYVIDYSCLKKA</sequence>
<dbReference type="Gene3D" id="1.20.144.10">
    <property type="entry name" value="Phosphatidic acid phosphatase type 2/haloperoxidase"/>
    <property type="match status" value="1"/>
</dbReference>
<evidence type="ECO:0000259" key="2">
    <source>
        <dbReference type="Pfam" id="PF01569"/>
    </source>
</evidence>
<feature type="transmembrane region" description="Helical" evidence="1">
    <location>
        <begin position="83"/>
        <end position="105"/>
    </location>
</feature>
<protein>
    <submittedName>
        <fullName evidence="3">PAP2 superfamily</fullName>
    </submittedName>
</protein>
<dbReference type="SUPFAM" id="SSF48317">
    <property type="entry name" value="Acid phosphatase/Vanadium-dependent haloperoxidase"/>
    <property type="match status" value="1"/>
</dbReference>
<dbReference type="AlphaFoldDB" id="A0A174YJ92"/>
<proteinExistence type="predicted"/>
<accession>A0A174YJ92</accession>
<evidence type="ECO:0000313" key="4">
    <source>
        <dbReference type="Proteomes" id="UP000095621"/>
    </source>
</evidence>
<feature type="transmembrane region" description="Helical" evidence="1">
    <location>
        <begin position="187"/>
        <end position="207"/>
    </location>
</feature>
<keyword evidence="1" id="KW-0812">Transmembrane</keyword>
<dbReference type="OrthoDB" id="9790723at2"/>
<feature type="transmembrane region" description="Helical" evidence="1">
    <location>
        <begin position="136"/>
        <end position="155"/>
    </location>
</feature>
<dbReference type="InterPro" id="IPR000326">
    <property type="entry name" value="PAP2/HPO"/>
</dbReference>
<dbReference type="EMBL" id="CZBU01000001">
    <property type="protein sequence ID" value="CUQ75194.1"/>
    <property type="molecule type" value="Genomic_DNA"/>
</dbReference>